<organism evidence="1 2">
    <name type="scientific">Cyanidium caldarium</name>
    <name type="common">Red alga</name>
    <dbReference type="NCBI Taxonomy" id="2771"/>
    <lineage>
        <taxon>Eukaryota</taxon>
        <taxon>Rhodophyta</taxon>
        <taxon>Bangiophyceae</taxon>
        <taxon>Cyanidiales</taxon>
        <taxon>Cyanidiaceae</taxon>
        <taxon>Cyanidium</taxon>
    </lineage>
</organism>
<evidence type="ECO:0000313" key="1">
    <source>
        <dbReference type="EMBL" id="KAK4537932.1"/>
    </source>
</evidence>
<dbReference type="EMBL" id="JANCYW010000015">
    <property type="protein sequence ID" value="KAK4537932.1"/>
    <property type="molecule type" value="Genomic_DNA"/>
</dbReference>
<dbReference type="AlphaFoldDB" id="A0AAV9J017"/>
<sequence>MSRPTLQAYRWVYRIVSARGDREPLERWRRLFRDDRHAIELDGAVSELAALYRSLWQLRQLYVRYGVADDGDGTASWRVARQKRLQHVRDTARRVGLLLPETEGAAAGEAVKRDGER</sequence>
<dbReference type="Proteomes" id="UP001301350">
    <property type="component" value="Unassembled WGS sequence"/>
</dbReference>
<proteinExistence type="predicted"/>
<comment type="caution">
    <text evidence="1">The sequence shown here is derived from an EMBL/GenBank/DDBJ whole genome shotgun (WGS) entry which is preliminary data.</text>
</comment>
<accession>A0AAV9J017</accession>
<protein>
    <submittedName>
        <fullName evidence="1">Uncharacterized protein</fullName>
    </submittedName>
</protein>
<name>A0AAV9J017_CYACA</name>
<gene>
    <name evidence="1" type="ORF">CDCA_CDCA15G3957</name>
</gene>
<reference evidence="1 2" key="1">
    <citation type="submission" date="2022-07" db="EMBL/GenBank/DDBJ databases">
        <title>Genome-wide signatures of adaptation to extreme environments.</title>
        <authorList>
            <person name="Cho C.H."/>
            <person name="Yoon H.S."/>
        </authorList>
    </citation>
    <scope>NUCLEOTIDE SEQUENCE [LARGE SCALE GENOMIC DNA]</scope>
    <source>
        <strain evidence="1 2">DBV 063 E5</strain>
    </source>
</reference>
<keyword evidence="2" id="KW-1185">Reference proteome</keyword>
<evidence type="ECO:0000313" key="2">
    <source>
        <dbReference type="Proteomes" id="UP001301350"/>
    </source>
</evidence>